<sequence>MYARTITIDARPESVEAGITHTREVALPAVTSIPGCLGMSMVADREGGRCIATSAWESEEAMHAADTPAQSIRERAAEVFGATPVVEEWEMAVMHRSRPAPEGAWVRSTWVTGDPADLERSIDVYRHTTVPTAEGFEGFCSASLMVNRATGRAISTVTYESREALERTRQSAGDLRSATVAESGATVQDVREFELVLAHLHVPEMA</sequence>
<dbReference type="AlphaFoldDB" id="A0A7G9R9U4"/>
<keyword evidence="2" id="KW-0560">Oxidoreductase</keyword>
<name>A0A7G9R9U4_9ACTN</name>
<accession>A0A7G9R9U4</accession>
<dbReference type="Gene3D" id="3.30.70.100">
    <property type="match status" value="2"/>
</dbReference>
<organism evidence="2 3">
    <name type="scientific">Nocardioides mesophilus</name>
    <dbReference type="NCBI Taxonomy" id="433659"/>
    <lineage>
        <taxon>Bacteria</taxon>
        <taxon>Bacillati</taxon>
        <taxon>Actinomycetota</taxon>
        <taxon>Actinomycetes</taxon>
        <taxon>Propionibacteriales</taxon>
        <taxon>Nocardioidaceae</taxon>
        <taxon>Nocardioides</taxon>
    </lineage>
</organism>
<dbReference type="Pfam" id="PF03992">
    <property type="entry name" value="ABM"/>
    <property type="match status" value="1"/>
</dbReference>
<dbReference type="Proteomes" id="UP000515947">
    <property type="component" value="Chromosome"/>
</dbReference>
<gene>
    <name evidence="2" type="ORF">H9L09_18100</name>
</gene>
<dbReference type="RefSeq" id="WP_187578211.1">
    <property type="nucleotide sequence ID" value="NZ_CP060713.1"/>
</dbReference>
<dbReference type="InterPro" id="IPR007138">
    <property type="entry name" value="ABM_dom"/>
</dbReference>
<proteinExistence type="predicted"/>
<feature type="domain" description="ABM" evidence="1">
    <location>
        <begin position="1"/>
        <end position="64"/>
    </location>
</feature>
<keyword evidence="3" id="KW-1185">Reference proteome</keyword>
<evidence type="ECO:0000259" key="1">
    <source>
        <dbReference type="Pfam" id="PF03992"/>
    </source>
</evidence>
<dbReference type="InterPro" id="IPR011008">
    <property type="entry name" value="Dimeric_a/b-barrel"/>
</dbReference>
<dbReference type="SUPFAM" id="SSF54909">
    <property type="entry name" value="Dimeric alpha+beta barrel"/>
    <property type="match status" value="2"/>
</dbReference>
<evidence type="ECO:0000313" key="3">
    <source>
        <dbReference type="Proteomes" id="UP000515947"/>
    </source>
</evidence>
<dbReference type="EMBL" id="CP060713">
    <property type="protein sequence ID" value="QNN52369.1"/>
    <property type="molecule type" value="Genomic_DNA"/>
</dbReference>
<keyword evidence="2" id="KW-0503">Monooxygenase</keyword>
<reference evidence="2 3" key="1">
    <citation type="submission" date="2020-08" db="EMBL/GenBank/DDBJ databases">
        <title>Genome sequence of Nocardioides mesophilus KACC 16243T.</title>
        <authorList>
            <person name="Hyun D.-W."/>
            <person name="Bae J.-W."/>
        </authorList>
    </citation>
    <scope>NUCLEOTIDE SEQUENCE [LARGE SCALE GENOMIC DNA]</scope>
    <source>
        <strain evidence="2 3">KACC 16243</strain>
    </source>
</reference>
<protein>
    <submittedName>
        <fullName evidence="2">Antibiotic biosynthesis monooxygenase</fullName>
    </submittedName>
</protein>
<dbReference type="GO" id="GO:0004497">
    <property type="term" value="F:monooxygenase activity"/>
    <property type="evidence" value="ECO:0007669"/>
    <property type="project" value="UniProtKB-KW"/>
</dbReference>
<dbReference type="KEGG" id="nmes:H9L09_18100"/>
<evidence type="ECO:0000313" key="2">
    <source>
        <dbReference type="EMBL" id="QNN52369.1"/>
    </source>
</evidence>